<dbReference type="Pfam" id="PF00573">
    <property type="entry name" value="Ribosomal_L4"/>
    <property type="match status" value="1"/>
</dbReference>
<dbReference type="GO" id="GO:0005840">
    <property type="term" value="C:ribosome"/>
    <property type="evidence" value="ECO:0007669"/>
    <property type="project" value="UniProtKB-KW"/>
</dbReference>
<dbReference type="PROSITE" id="PS00939">
    <property type="entry name" value="RIBOSOMAL_L1E"/>
    <property type="match status" value="1"/>
</dbReference>
<gene>
    <name evidence="4" type="ORF">X943_001467</name>
</gene>
<keyword evidence="2 4" id="KW-0689">Ribosomal protein</keyword>
<dbReference type="InterPro" id="IPR045240">
    <property type="entry name" value="Ribosomal_uL4_euk/arch"/>
</dbReference>
<dbReference type="Gene3D" id="3.40.1370.10">
    <property type="match status" value="1"/>
</dbReference>
<dbReference type="GO" id="GO:0003735">
    <property type="term" value="F:structural constituent of ribosome"/>
    <property type="evidence" value="ECO:0007669"/>
    <property type="project" value="InterPro"/>
</dbReference>
<dbReference type="SUPFAM" id="SSF52166">
    <property type="entry name" value="Ribosomal protein L4"/>
    <property type="match status" value="1"/>
</dbReference>
<protein>
    <submittedName>
        <fullName evidence="4">Ribosomal protein RPL4A</fullName>
    </submittedName>
</protein>
<dbReference type="InterPro" id="IPR023574">
    <property type="entry name" value="Ribosomal_uL4_dom_sf"/>
</dbReference>
<organism evidence="4 5">
    <name type="scientific">Babesia divergens</name>
    <dbReference type="NCBI Taxonomy" id="32595"/>
    <lineage>
        <taxon>Eukaryota</taxon>
        <taxon>Sar</taxon>
        <taxon>Alveolata</taxon>
        <taxon>Apicomplexa</taxon>
        <taxon>Aconoidasida</taxon>
        <taxon>Piroplasmida</taxon>
        <taxon>Babesiidae</taxon>
        <taxon>Babesia</taxon>
    </lineage>
</organism>
<evidence type="ECO:0000313" key="4">
    <source>
        <dbReference type="EMBL" id="KAK1939607.1"/>
    </source>
</evidence>
<comment type="caution">
    <text evidence="4">The sequence shown here is derived from an EMBL/GenBank/DDBJ whole genome shotgun (WGS) entry which is preliminary data.</text>
</comment>
<dbReference type="EMBL" id="JAHBMH010000007">
    <property type="protein sequence ID" value="KAK1939607.1"/>
    <property type="molecule type" value="Genomic_DNA"/>
</dbReference>
<keyword evidence="3" id="KW-0687">Ribonucleoprotein</keyword>
<proteinExistence type="inferred from homology"/>
<dbReference type="GO" id="GO:0006412">
    <property type="term" value="P:translation"/>
    <property type="evidence" value="ECO:0007669"/>
    <property type="project" value="InterPro"/>
</dbReference>
<dbReference type="GO" id="GO:1990904">
    <property type="term" value="C:ribonucleoprotein complex"/>
    <property type="evidence" value="ECO:0007669"/>
    <property type="project" value="UniProtKB-KW"/>
</dbReference>
<name>A0AAD9LL09_BABDI</name>
<dbReference type="AlphaFoldDB" id="A0AAD9LL09"/>
<dbReference type="PANTHER" id="PTHR19431">
    <property type="entry name" value="60S RIBOSOMAL PROTEIN L4"/>
    <property type="match status" value="1"/>
</dbReference>
<evidence type="ECO:0000256" key="2">
    <source>
        <dbReference type="ARBA" id="ARBA00022980"/>
    </source>
</evidence>
<evidence type="ECO:0000313" key="5">
    <source>
        <dbReference type="Proteomes" id="UP001195914"/>
    </source>
</evidence>
<dbReference type="InterPro" id="IPR002136">
    <property type="entry name" value="Ribosomal_uL4"/>
</dbReference>
<keyword evidence="5" id="KW-1185">Reference proteome</keyword>
<dbReference type="Proteomes" id="UP001195914">
    <property type="component" value="Unassembled WGS sequence"/>
</dbReference>
<evidence type="ECO:0000256" key="1">
    <source>
        <dbReference type="ARBA" id="ARBA00010528"/>
    </source>
</evidence>
<accession>A0AAD9LL09</accession>
<sequence length="360" mass="39431">MTLRPEVSIFKVADGRRAGATVMPKVFSSPLRLDLVRSVHTNMSKNKRQAYAISKMSGYQTSARSWGTGRAMARVPRVKGGGTHRAGQAAYANFCRAGGMYAPTRVWRRWHRKVNLKEKRKALAAAVAATAVVPLVMARGHRIEGIGEVPMVVDDSIEQINKTKDAIKLLETLGLGAELERVDKVRGHGRDGRKKRPVGPLIILRASAVEGRRAFRNIAGVEVACVERLNLLKLAPAGTLGRLCIWSKSAFEAVDEYLKVTPSKLLANADLSAIVNSAPVQSVLLAPKKSGPRVTIKRGCSKKILKFVQYKLRKEGLAGVKKNAKKTKEEIRKCRANSKAFIKNIREAISTKPLSVAEEV</sequence>
<evidence type="ECO:0000256" key="3">
    <source>
        <dbReference type="ARBA" id="ARBA00023274"/>
    </source>
</evidence>
<comment type="similarity">
    <text evidence="1">Belongs to the universal ribosomal protein uL4 family.</text>
</comment>
<reference evidence="4" key="2">
    <citation type="submission" date="2021-05" db="EMBL/GenBank/DDBJ databases">
        <authorList>
            <person name="Pain A."/>
        </authorList>
    </citation>
    <scope>NUCLEOTIDE SEQUENCE</scope>
    <source>
        <strain evidence="4">1802A</strain>
    </source>
</reference>
<dbReference type="InterPro" id="IPR013000">
    <property type="entry name" value="Ribosomal_uL4_euk/arc_CS"/>
</dbReference>
<reference evidence="4" key="1">
    <citation type="journal article" date="2014" name="Nucleic Acids Res.">
        <title>The evolutionary dynamics of variant antigen genes in Babesia reveal a history of genomic innovation underlying host-parasite interaction.</title>
        <authorList>
            <person name="Jackson A.P."/>
            <person name="Otto T.D."/>
            <person name="Darby A."/>
            <person name="Ramaprasad A."/>
            <person name="Xia D."/>
            <person name="Echaide I.E."/>
            <person name="Farber M."/>
            <person name="Gahlot S."/>
            <person name="Gamble J."/>
            <person name="Gupta D."/>
            <person name="Gupta Y."/>
            <person name="Jackson L."/>
            <person name="Malandrin L."/>
            <person name="Malas T.B."/>
            <person name="Moussa E."/>
            <person name="Nair M."/>
            <person name="Reid A.J."/>
            <person name="Sanders M."/>
            <person name="Sharma J."/>
            <person name="Tracey A."/>
            <person name="Quail M.A."/>
            <person name="Weir W."/>
            <person name="Wastling J.M."/>
            <person name="Hall N."/>
            <person name="Willadsen P."/>
            <person name="Lingelbach K."/>
            <person name="Shiels B."/>
            <person name="Tait A."/>
            <person name="Berriman M."/>
            <person name="Allred D.R."/>
            <person name="Pain A."/>
        </authorList>
    </citation>
    <scope>NUCLEOTIDE SEQUENCE</scope>
    <source>
        <strain evidence="4">1802A</strain>
    </source>
</reference>